<sequence>MGQIVKDLVHPSIQEQLLMKQMLMCIRRWKANPTPNSSHFLFKEKLLSRVLHPAEELRVLGICENKMRGSICDEMSSSAALALDVVACG</sequence>
<organism evidence="1 2">
    <name type="scientific">Oldenlandia corymbosa var. corymbosa</name>
    <dbReference type="NCBI Taxonomy" id="529605"/>
    <lineage>
        <taxon>Eukaryota</taxon>
        <taxon>Viridiplantae</taxon>
        <taxon>Streptophyta</taxon>
        <taxon>Embryophyta</taxon>
        <taxon>Tracheophyta</taxon>
        <taxon>Spermatophyta</taxon>
        <taxon>Magnoliopsida</taxon>
        <taxon>eudicotyledons</taxon>
        <taxon>Gunneridae</taxon>
        <taxon>Pentapetalae</taxon>
        <taxon>asterids</taxon>
        <taxon>lamiids</taxon>
        <taxon>Gentianales</taxon>
        <taxon>Rubiaceae</taxon>
        <taxon>Rubioideae</taxon>
        <taxon>Spermacoceae</taxon>
        <taxon>Hedyotis-Oldenlandia complex</taxon>
        <taxon>Oldenlandia</taxon>
    </lineage>
</organism>
<evidence type="ECO:0000313" key="1">
    <source>
        <dbReference type="EMBL" id="CAI9089722.1"/>
    </source>
</evidence>
<proteinExistence type="predicted"/>
<protein>
    <submittedName>
        <fullName evidence="1">OLC1v1024349C1</fullName>
    </submittedName>
</protein>
<keyword evidence="2" id="KW-1185">Reference proteome</keyword>
<gene>
    <name evidence="1" type="ORF">OLC1_LOCUS2012</name>
</gene>
<dbReference type="EMBL" id="OX459118">
    <property type="protein sequence ID" value="CAI9089722.1"/>
    <property type="molecule type" value="Genomic_DNA"/>
</dbReference>
<name>A0AAV1C2V0_OLDCO</name>
<accession>A0AAV1C2V0</accession>
<reference evidence="1" key="1">
    <citation type="submission" date="2023-03" db="EMBL/GenBank/DDBJ databases">
        <authorList>
            <person name="Julca I."/>
        </authorList>
    </citation>
    <scope>NUCLEOTIDE SEQUENCE</scope>
</reference>
<evidence type="ECO:0000313" key="2">
    <source>
        <dbReference type="Proteomes" id="UP001161247"/>
    </source>
</evidence>
<dbReference type="Proteomes" id="UP001161247">
    <property type="component" value="Chromosome 1"/>
</dbReference>
<dbReference type="AlphaFoldDB" id="A0AAV1C2V0"/>